<protein>
    <recommendedName>
        <fullName evidence="9">Gamma interferon inducible lysosomal thiol reductase GILT</fullName>
    </recommendedName>
</protein>
<organism evidence="7 8">
    <name type="scientific">Rhizophagus clarus</name>
    <dbReference type="NCBI Taxonomy" id="94130"/>
    <lineage>
        <taxon>Eukaryota</taxon>
        <taxon>Fungi</taxon>
        <taxon>Fungi incertae sedis</taxon>
        <taxon>Mucoromycota</taxon>
        <taxon>Glomeromycotina</taxon>
        <taxon>Glomeromycetes</taxon>
        <taxon>Glomerales</taxon>
        <taxon>Glomeraceae</taxon>
        <taxon>Rhizophagus</taxon>
    </lineage>
</organism>
<proteinExistence type="inferred from homology"/>
<keyword evidence="6" id="KW-0812">Transmembrane</keyword>
<dbReference type="EMBL" id="BLAL01000182">
    <property type="protein sequence ID" value="GES88980.1"/>
    <property type="molecule type" value="Genomic_DNA"/>
</dbReference>
<gene>
    <name evidence="7" type="ORF">RCL2_001590300</name>
</gene>
<name>A0A8H3LNJ7_9GLOM</name>
<dbReference type="GO" id="GO:0005576">
    <property type="term" value="C:extracellular region"/>
    <property type="evidence" value="ECO:0007669"/>
    <property type="project" value="UniProtKB-SubCell"/>
</dbReference>
<sequence length="226" mass="25761">MERHICRSSLLFFIFIYFLFVLGRLLIVPAENPNDHIREKIPVELFVMSRCPDAVACEAVMADVVEEVNDISSFTTSYIATLNSSATYGATCKHGDIECIGNIQELCFQEVNSNQLTFFNYLLCIHRSYDRIGSHKWAKQCSEEVGQDYDPVDKCVNSDTGLNLFIKSVQKSKAYQAKTSCTIFINGHKRCIRDGGEWYDCPEGYSVKDFVKSIENAYKQNGINYY</sequence>
<dbReference type="PANTHER" id="PTHR13234:SF8">
    <property type="entry name" value="GAMMA-INTERFERON-INDUCIBLE LYSOSOMAL THIOL REDUCTASE"/>
    <property type="match status" value="1"/>
</dbReference>
<evidence type="ECO:0000313" key="7">
    <source>
        <dbReference type="EMBL" id="GES88980.1"/>
    </source>
</evidence>
<keyword evidence="5" id="KW-0325">Glycoprotein</keyword>
<dbReference type="Pfam" id="PF03227">
    <property type="entry name" value="GILT"/>
    <property type="match status" value="1"/>
</dbReference>
<dbReference type="AlphaFoldDB" id="A0A8H3LNJ7"/>
<feature type="transmembrane region" description="Helical" evidence="6">
    <location>
        <begin position="9"/>
        <end position="27"/>
    </location>
</feature>
<comment type="subcellular location">
    <subcellularLocation>
        <location evidence="1">Secreted</location>
    </subcellularLocation>
</comment>
<keyword evidence="4" id="KW-0732">Signal</keyword>
<keyword evidence="6" id="KW-0472">Membrane</keyword>
<dbReference type="Gene3D" id="3.40.30.10">
    <property type="entry name" value="Glutaredoxin"/>
    <property type="match status" value="1"/>
</dbReference>
<dbReference type="GO" id="GO:0016671">
    <property type="term" value="F:oxidoreductase activity, acting on a sulfur group of donors, disulfide as acceptor"/>
    <property type="evidence" value="ECO:0007669"/>
    <property type="project" value="InterPro"/>
</dbReference>
<reference evidence="7" key="1">
    <citation type="submission" date="2019-10" db="EMBL/GenBank/DDBJ databases">
        <title>Conservation and host-specific expression of non-tandemly repeated heterogenous ribosome RNA gene in arbuscular mycorrhizal fungi.</title>
        <authorList>
            <person name="Maeda T."/>
            <person name="Kobayashi Y."/>
            <person name="Nakagawa T."/>
            <person name="Ezawa T."/>
            <person name="Yamaguchi K."/>
            <person name="Bino T."/>
            <person name="Nishimoto Y."/>
            <person name="Shigenobu S."/>
            <person name="Kawaguchi M."/>
        </authorList>
    </citation>
    <scope>NUCLEOTIDE SEQUENCE</scope>
    <source>
        <strain evidence="7">HR1</strain>
    </source>
</reference>
<dbReference type="InterPro" id="IPR004911">
    <property type="entry name" value="Interferon-induced_GILT"/>
</dbReference>
<comment type="caution">
    <text evidence="7">The sequence shown here is derived from an EMBL/GenBank/DDBJ whole genome shotgun (WGS) entry which is preliminary data.</text>
</comment>
<dbReference type="Proteomes" id="UP000615446">
    <property type="component" value="Unassembled WGS sequence"/>
</dbReference>
<evidence type="ECO:0000313" key="8">
    <source>
        <dbReference type="Proteomes" id="UP000615446"/>
    </source>
</evidence>
<dbReference type="PANTHER" id="PTHR13234">
    <property type="entry name" value="GAMMA-INTERFERON INDUCIBLE LYSOSOMAL THIOL REDUCTASE GILT"/>
    <property type="match status" value="1"/>
</dbReference>
<keyword evidence="6" id="KW-1133">Transmembrane helix</keyword>
<evidence type="ECO:0000256" key="1">
    <source>
        <dbReference type="ARBA" id="ARBA00004613"/>
    </source>
</evidence>
<evidence type="ECO:0008006" key="9">
    <source>
        <dbReference type="Google" id="ProtNLM"/>
    </source>
</evidence>
<dbReference type="OrthoDB" id="958254at2759"/>
<comment type="similarity">
    <text evidence="2">Belongs to the GILT family.</text>
</comment>
<keyword evidence="3" id="KW-0964">Secreted</keyword>
<evidence type="ECO:0000256" key="5">
    <source>
        <dbReference type="ARBA" id="ARBA00023180"/>
    </source>
</evidence>
<accession>A0A8H3LNJ7</accession>
<evidence type="ECO:0000256" key="3">
    <source>
        <dbReference type="ARBA" id="ARBA00022525"/>
    </source>
</evidence>
<evidence type="ECO:0000256" key="4">
    <source>
        <dbReference type="ARBA" id="ARBA00022729"/>
    </source>
</evidence>
<evidence type="ECO:0000256" key="2">
    <source>
        <dbReference type="ARBA" id="ARBA00005679"/>
    </source>
</evidence>
<evidence type="ECO:0000256" key="6">
    <source>
        <dbReference type="SAM" id="Phobius"/>
    </source>
</evidence>